<name>A0A1H3ZE70_9EURY</name>
<dbReference type="InterPro" id="IPR036938">
    <property type="entry name" value="PAP2/HPO_sf"/>
</dbReference>
<dbReference type="InterPro" id="IPR000326">
    <property type="entry name" value="PAP2/HPO"/>
</dbReference>
<keyword evidence="4" id="KW-1185">Reference proteome</keyword>
<feature type="transmembrane region" description="Helical" evidence="1">
    <location>
        <begin position="96"/>
        <end position="116"/>
    </location>
</feature>
<feature type="transmembrane region" description="Helical" evidence="1">
    <location>
        <begin position="262"/>
        <end position="285"/>
    </location>
</feature>
<dbReference type="RefSeq" id="WP_092635089.1">
    <property type="nucleotide sequence ID" value="NZ_FNQT01000003.1"/>
</dbReference>
<dbReference type="PANTHER" id="PTHR14969:SF13">
    <property type="entry name" value="AT30094P"/>
    <property type="match status" value="1"/>
</dbReference>
<feature type="transmembrane region" description="Helical" evidence="1">
    <location>
        <begin position="32"/>
        <end position="52"/>
    </location>
</feature>
<keyword evidence="1" id="KW-0812">Transmembrane</keyword>
<feature type="transmembrane region" description="Helical" evidence="1">
    <location>
        <begin position="64"/>
        <end position="84"/>
    </location>
</feature>
<dbReference type="AlphaFoldDB" id="A0A1H3ZE70"/>
<proteinExistence type="predicted"/>
<accession>A0A1H3ZE70</accession>
<evidence type="ECO:0000313" key="3">
    <source>
        <dbReference type="EMBL" id="SEA21935.1"/>
    </source>
</evidence>
<dbReference type="SMART" id="SM00014">
    <property type="entry name" value="acidPPc"/>
    <property type="match status" value="1"/>
</dbReference>
<dbReference type="PANTHER" id="PTHR14969">
    <property type="entry name" value="SPHINGOSINE-1-PHOSPHATE PHOSPHOHYDROLASE"/>
    <property type="match status" value="1"/>
</dbReference>
<dbReference type="STRING" id="555874.SAMN04488065_2310"/>
<keyword evidence="1" id="KW-0472">Membrane</keyword>
<dbReference type="Gene3D" id="1.20.144.10">
    <property type="entry name" value="Phosphatidic acid phosphatase type 2/haloperoxidase"/>
    <property type="match status" value="1"/>
</dbReference>
<protein>
    <submittedName>
        <fullName evidence="3">PAP2 superfamily protein</fullName>
    </submittedName>
</protein>
<dbReference type="EMBL" id="FNQT01000003">
    <property type="protein sequence ID" value="SEA21935.1"/>
    <property type="molecule type" value="Genomic_DNA"/>
</dbReference>
<feature type="transmembrane region" description="Helical" evidence="1">
    <location>
        <begin position="207"/>
        <end position="225"/>
    </location>
</feature>
<dbReference type="Pfam" id="PF01569">
    <property type="entry name" value="PAP2"/>
    <property type="match status" value="1"/>
</dbReference>
<dbReference type="SUPFAM" id="SSF48317">
    <property type="entry name" value="Acid phosphatase/Vanadium-dependent haloperoxidase"/>
    <property type="match status" value="1"/>
</dbReference>
<gene>
    <name evidence="3" type="ORF">SAMN04488065_2310</name>
</gene>
<keyword evidence="1" id="KW-1133">Transmembrane helix</keyword>
<evidence type="ECO:0000313" key="4">
    <source>
        <dbReference type="Proteomes" id="UP000236755"/>
    </source>
</evidence>
<evidence type="ECO:0000256" key="1">
    <source>
        <dbReference type="SAM" id="Phobius"/>
    </source>
</evidence>
<dbReference type="Proteomes" id="UP000236755">
    <property type="component" value="Unassembled WGS sequence"/>
</dbReference>
<feature type="transmembrane region" description="Helical" evidence="1">
    <location>
        <begin position="153"/>
        <end position="171"/>
    </location>
</feature>
<feature type="domain" description="Phosphatidic acid phosphatase type 2/haloperoxidase" evidence="2">
    <location>
        <begin position="61"/>
        <end position="168"/>
    </location>
</feature>
<evidence type="ECO:0000259" key="2">
    <source>
        <dbReference type="SMART" id="SM00014"/>
    </source>
</evidence>
<reference evidence="3 4" key="1">
    <citation type="submission" date="2016-10" db="EMBL/GenBank/DDBJ databases">
        <authorList>
            <person name="de Groot N.N."/>
        </authorList>
    </citation>
    <scope>NUCLEOTIDE SEQUENCE [LARGE SCALE GENOMIC DNA]</scope>
    <source>
        <strain evidence="3 4">CGMCC 1.8712</strain>
    </source>
</reference>
<dbReference type="OrthoDB" id="10182at2157"/>
<feature type="transmembrane region" description="Helical" evidence="1">
    <location>
        <begin position="237"/>
        <end position="256"/>
    </location>
</feature>
<sequence>MRHVVAAAADRGIGETSVVETAPDALVDLFGALTYLGDPVGLLVLVTAGYLLADHLDIGTPRMAAAIAIALGGFALTLALKHAFTLPRPPGAGTDGYGFPSGHAIGATVVYGGLVGLLSPRRIRSRHYWGAAGVIALVAASRVVIGVHYLVDVFVGVGVGVAYLAVATRVGPGWTPDRVTSVAVQRTFALAVGVGLVALSIDVVLDTVIAVAAAAGGWLGWRLAGDRALEATGSTRRLVASLAFLPVVAITAGTVVEGGVSLPVAAALAGGVVALILALPGLPLWSERSAA</sequence>
<organism evidence="3 4">
    <name type="scientific">Haloplanus vescus</name>
    <dbReference type="NCBI Taxonomy" id="555874"/>
    <lineage>
        <taxon>Archaea</taxon>
        <taxon>Methanobacteriati</taxon>
        <taxon>Methanobacteriota</taxon>
        <taxon>Stenosarchaea group</taxon>
        <taxon>Halobacteria</taxon>
        <taxon>Halobacteriales</taxon>
        <taxon>Haloferacaceae</taxon>
        <taxon>Haloplanus</taxon>
    </lineage>
</organism>